<dbReference type="EMBL" id="VSRR010019644">
    <property type="protein sequence ID" value="MPC62415.1"/>
    <property type="molecule type" value="Genomic_DNA"/>
</dbReference>
<gene>
    <name evidence="2" type="ORF">E2C01_056499</name>
</gene>
<organism evidence="2 3">
    <name type="scientific">Portunus trituberculatus</name>
    <name type="common">Swimming crab</name>
    <name type="synonym">Neptunus trituberculatus</name>
    <dbReference type="NCBI Taxonomy" id="210409"/>
    <lineage>
        <taxon>Eukaryota</taxon>
        <taxon>Metazoa</taxon>
        <taxon>Ecdysozoa</taxon>
        <taxon>Arthropoda</taxon>
        <taxon>Crustacea</taxon>
        <taxon>Multicrustacea</taxon>
        <taxon>Malacostraca</taxon>
        <taxon>Eumalacostraca</taxon>
        <taxon>Eucarida</taxon>
        <taxon>Decapoda</taxon>
        <taxon>Pleocyemata</taxon>
        <taxon>Brachyura</taxon>
        <taxon>Eubrachyura</taxon>
        <taxon>Portunoidea</taxon>
        <taxon>Portunidae</taxon>
        <taxon>Portuninae</taxon>
        <taxon>Portunus</taxon>
    </lineage>
</organism>
<protein>
    <submittedName>
        <fullName evidence="2">Uncharacterized protein</fullName>
    </submittedName>
</protein>
<proteinExistence type="predicted"/>
<feature type="compositionally biased region" description="Basic and acidic residues" evidence="1">
    <location>
        <begin position="43"/>
        <end position="67"/>
    </location>
</feature>
<evidence type="ECO:0000313" key="2">
    <source>
        <dbReference type="EMBL" id="MPC62415.1"/>
    </source>
</evidence>
<dbReference type="Proteomes" id="UP000324222">
    <property type="component" value="Unassembled WGS sequence"/>
</dbReference>
<reference evidence="2 3" key="1">
    <citation type="submission" date="2019-05" db="EMBL/GenBank/DDBJ databases">
        <title>Another draft genome of Portunus trituberculatus and its Hox gene families provides insights of decapod evolution.</title>
        <authorList>
            <person name="Jeong J.-H."/>
            <person name="Song I."/>
            <person name="Kim S."/>
            <person name="Choi T."/>
            <person name="Kim D."/>
            <person name="Ryu S."/>
            <person name="Kim W."/>
        </authorList>
    </citation>
    <scope>NUCLEOTIDE SEQUENCE [LARGE SCALE GENOMIC DNA]</scope>
    <source>
        <tissue evidence="2">Muscle</tissue>
    </source>
</reference>
<name>A0A5B7GYD0_PORTR</name>
<comment type="caution">
    <text evidence="2">The sequence shown here is derived from an EMBL/GenBank/DDBJ whole genome shotgun (WGS) entry which is preliminary data.</text>
</comment>
<accession>A0A5B7GYD0</accession>
<dbReference type="AlphaFoldDB" id="A0A5B7GYD0"/>
<sequence length="144" mass="17098">MPDVTLRRLPEICRGLPGAHDATWPAEREALCIASSPTLYRTRKNDKTRQSCIEESKRDSNKERNMETQEQTQLVQEQISRNNLIEPFHIIKNRRFERVVKEQSQVIDISVRRDLEEATHSWSDYCLHQLPIMRRREARSLTER</sequence>
<evidence type="ECO:0000313" key="3">
    <source>
        <dbReference type="Proteomes" id="UP000324222"/>
    </source>
</evidence>
<evidence type="ECO:0000256" key="1">
    <source>
        <dbReference type="SAM" id="MobiDB-lite"/>
    </source>
</evidence>
<keyword evidence="3" id="KW-1185">Reference proteome</keyword>
<feature type="region of interest" description="Disordered" evidence="1">
    <location>
        <begin position="43"/>
        <end position="70"/>
    </location>
</feature>